<dbReference type="STRING" id="408657.SAMN04487995_1980"/>
<evidence type="ECO:0000256" key="10">
    <source>
        <dbReference type="RuleBase" id="RU361207"/>
    </source>
</evidence>
<dbReference type="InterPro" id="IPR017853">
    <property type="entry name" value="GH"/>
</dbReference>
<dbReference type="Pfam" id="PF00128">
    <property type="entry name" value="Alpha-amylase"/>
    <property type="match status" value="1"/>
</dbReference>
<dbReference type="EC" id="2.4.1.25" evidence="3 10"/>
<dbReference type="SUPFAM" id="SSF51445">
    <property type="entry name" value="(Trans)glycosidases"/>
    <property type="match status" value="2"/>
</dbReference>
<dbReference type="NCBIfam" id="TIGR00217">
    <property type="entry name" value="malQ"/>
    <property type="match status" value="1"/>
</dbReference>
<keyword evidence="5 10" id="KW-0328">Glycosyltransferase</keyword>
<dbReference type="NCBIfam" id="NF011080">
    <property type="entry name" value="PRK14508.1-3"/>
    <property type="match status" value="1"/>
</dbReference>
<dbReference type="InterPro" id="IPR012767">
    <property type="entry name" value="Trehalose_TreY"/>
</dbReference>
<evidence type="ECO:0000256" key="4">
    <source>
        <dbReference type="ARBA" id="ARBA00020295"/>
    </source>
</evidence>
<dbReference type="CDD" id="cd11336">
    <property type="entry name" value="AmyAc_MTSase"/>
    <property type="match status" value="1"/>
</dbReference>
<proteinExistence type="inferred from homology"/>
<comment type="similarity">
    <text evidence="2 10">Belongs to the disproportionating enzyme family.</text>
</comment>
<dbReference type="EMBL" id="FNXY01000003">
    <property type="protein sequence ID" value="SEI74312.1"/>
    <property type="molecule type" value="Genomic_DNA"/>
</dbReference>
<gene>
    <name evidence="12" type="ORF">SAMN04487995_1980</name>
</gene>
<dbReference type="Gene3D" id="3.30.1590.10">
    <property type="entry name" value="Maltooligosyl trehalose synthase, domain 2"/>
    <property type="match status" value="1"/>
</dbReference>
<dbReference type="SMART" id="SM00642">
    <property type="entry name" value="Aamy"/>
    <property type="match status" value="1"/>
</dbReference>
<feature type="domain" description="Glycosyl hydrolase family 13 catalytic" evidence="11">
    <location>
        <begin position="4"/>
        <end position="480"/>
    </location>
</feature>
<keyword evidence="13" id="KW-1185">Reference proteome</keyword>
<dbReference type="OrthoDB" id="9811841at2"/>
<dbReference type="InterPro" id="IPR006047">
    <property type="entry name" value="GH13_cat_dom"/>
</dbReference>
<evidence type="ECO:0000259" key="11">
    <source>
        <dbReference type="SMART" id="SM00642"/>
    </source>
</evidence>
<dbReference type="InterPro" id="IPR013797">
    <property type="entry name" value="Maltooligo_trehalose_synth_4"/>
</dbReference>
<keyword evidence="6 10" id="KW-0808">Transferase</keyword>
<evidence type="ECO:0000313" key="12">
    <source>
        <dbReference type="EMBL" id="SEI74312.1"/>
    </source>
</evidence>
<dbReference type="GO" id="GO:0005975">
    <property type="term" value="P:carbohydrate metabolic process"/>
    <property type="evidence" value="ECO:0007669"/>
    <property type="project" value="InterPro"/>
</dbReference>
<evidence type="ECO:0000256" key="3">
    <source>
        <dbReference type="ARBA" id="ARBA00012560"/>
    </source>
</evidence>
<evidence type="ECO:0000313" key="13">
    <source>
        <dbReference type="Proteomes" id="UP000199532"/>
    </source>
</evidence>
<evidence type="ECO:0000256" key="8">
    <source>
        <dbReference type="ARBA" id="ARBA00031423"/>
    </source>
</evidence>
<dbReference type="Proteomes" id="UP000199532">
    <property type="component" value="Unassembled WGS sequence"/>
</dbReference>
<dbReference type="Pfam" id="PF02446">
    <property type="entry name" value="Glyco_hydro_77"/>
    <property type="match status" value="1"/>
</dbReference>
<dbReference type="InterPro" id="IPR003385">
    <property type="entry name" value="Glyco_hydro_77"/>
</dbReference>
<name>A0A1H6TEU1_9BACT</name>
<keyword evidence="7 10" id="KW-0119">Carbohydrate metabolism</keyword>
<dbReference type="Gene3D" id="1.10.150.200">
    <property type="entry name" value="Maltooligosyl trehalose synthase, domain 3"/>
    <property type="match status" value="1"/>
</dbReference>
<protein>
    <recommendedName>
        <fullName evidence="4 10">4-alpha-glucanotransferase</fullName>
        <ecNumber evidence="3 10">2.4.1.25</ecNumber>
    </recommendedName>
    <alternativeName>
        <fullName evidence="8 10">Amylomaltase</fullName>
    </alternativeName>
    <alternativeName>
        <fullName evidence="9 10">Disproportionating enzyme</fullName>
    </alternativeName>
</protein>
<evidence type="ECO:0000256" key="2">
    <source>
        <dbReference type="ARBA" id="ARBA00005684"/>
    </source>
</evidence>
<evidence type="ECO:0000256" key="5">
    <source>
        <dbReference type="ARBA" id="ARBA00022676"/>
    </source>
</evidence>
<dbReference type="GO" id="GO:0004134">
    <property type="term" value="F:4-alpha-glucanotransferase activity"/>
    <property type="evidence" value="ECO:0007669"/>
    <property type="project" value="UniProtKB-EC"/>
</dbReference>
<evidence type="ECO:0000256" key="9">
    <source>
        <dbReference type="ARBA" id="ARBA00031501"/>
    </source>
</evidence>
<dbReference type="Gene3D" id="1.10.10.470">
    <property type="entry name" value="Maltooligosyl trehalose synthase, domain 4"/>
    <property type="match status" value="1"/>
</dbReference>
<dbReference type="NCBIfam" id="TIGR02401">
    <property type="entry name" value="trehalose_TreY"/>
    <property type="match status" value="1"/>
</dbReference>
<evidence type="ECO:0000256" key="1">
    <source>
        <dbReference type="ARBA" id="ARBA00000439"/>
    </source>
</evidence>
<reference evidence="12 13" key="1">
    <citation type="submission" date="2016-10" db="EMBL/GenBank/DDBJ databases">
        <authorList>
            <person name="de Groot N.N."/>
        </authorList>
    </citation>
    <scope>NUCLEOTIDE SEQUENCE [LARGE SCALE GENOMIC DNA]</scope>
    <source>
        <strain evidence="12 13">DSM 19938</strain>
    </source>
</reference>
<dbReference type="RefSeq" id="WP_090334997.1">
    <property type="nucleotide sequence ID" value="NZ_FNXY01000003.1"/>
</dbReference>
<dbReference type="PANTHER" id="PTHR32438">
    <property type="entry name" value="4-ALPHA-GLUCANOTRANSFERASE DPE1, CHLOROPLASTIC/AMYLOPLASTIC"/>
    <property type="match status" value="1"/>
</dbReference>
<dbReference type="PANTHER" id="PTHR32438:SF5">
    <property type="entry name" value="4-ALPHA-GLUCANOTRANSFERASE DPE1, CHLOROPLASTIC_AMYLOPLASTIC"/>
    <property type="match status" value="1"/>
</dbReference>
<organism evidence="12 13">
    <name type="scientific">Dyadobacter koreensis</name>
    <dbReference type="NCBI Taxonomy" id="408657"/>
    <lineage>
        <taxon>Bacteria</taxon>
        <taxon>Pseudomonadati</taxon>
        <taxon>Bacteroidota</taxon>
        <taxon>Cytophagia</taxon>
        <taxon>Cytophagales</taxon>
        <taxon>Spirosomataceae</taxon>
        <taxon>Dyadobacter</taxon>
    </lineage>
</organism>
<dbReference type="Gene3D" id="3.20.20.80">
    <property type="entry name" value="Glycosidases"/>
    <property type="match status" value="2"/>
</dbReference>
<evidence type="ECO:0000256" key="6">
    <source>
        <dbReference type="ARBA" id="ARBA00022679"/>
    </source>
</evidence>
<accession>A0A1H6TEU1</accession>
<comment type="catalytic activity">
    <reaction evidence="1 10">
        <text>Transfers a segment of a (1-&gt;4)-alpha-D-glucan to a new position in an acceptor, which may be glucose or a (1-&gt;4)-alpha-D-glucan.</text>
        <dbReference type="EC" id="2.4.1.25"/>
    </reaction>
</comment>
<evidence type="ECO:0000256" key="7">
    <source>
        <dbReference type="ARBA" id="ARBA00023277"/>
    </source>
</evidence>
<sequence>MNNPIATYRLQFHKDFTFNDLEKLIPYLKKLGVSTIYASPVFRSTAGSMHGYDGVNPNKIDPEIGNLDMLKSISEQLKQQQMGWLQDIVPNHMAFHSENPWLMDMLEKGTKSMYSTFFDVAWNSRLFQGKLMVPFLGSDLEELIRDGKVKLKYDSNRLVIKYEDSVFPVNPRSYLKILSSEPVSKSQAVEQIISQIQEAKEIEDSYLFSQRWNEILLQLKSLLTDGNVKLWLDEKLAEINNDESKLLDLVDNQTYALCHWQKTEQQINFRRFFTVNGLICLNIQNEEVFQEYHQLTKTLIEEGIFQGIRIDHIDGLYDPDLYLEQIRELTGDETYVVVEKILGQDEEMPRQWPIQGTTGYEFLATVNNVLTKASAEKQFTDFYHELTFEQESAQTQLLEKKAYILYEHMGGELENLYQLFVELNLTEQERIEKLGKENIKNAIGEFLIHCSVYRYYGSLPFEDDEKSALKNIFTEVKAIHPQLSDAIELLESCFFSVSESDVEDYNQRLAEFYHRCMQFTGPIMAKGGEDTLMYTYNRFIGHSDVGDSPESFGISVEAFHKKMKYRKKHWPLSLNTTSTHDTKRGEDVRARLNVLTDLSEEWFANVREWQKINASLKEAPSTPDINDEYFIYQNLLGAYPMPGEGEDDFGSRFEEYLQKAFREAKVKTNYTEPNEEYEAGVRTFTKNLLNKQNPFWGKFSAFQGKISDYGIINSLSQLLLKFTCPGIPDVYQGCEMWDLSLVDPDNRRKVDFTKRSEALKSFDDYEDQDRLLEKLWENRNNGAVKLWLTHQLFDLRRNNSALFAEGKYTPLKVEGVYKNNLLAFTRSYKQSVIVTVVPLNTASLCKEQNKDFFELDWGNTRVILPEGLNSEWENLVSGNQQEFQHKIALGNLFTNLPVGILKGTKVDKKRNAGILIHISSLPSPFGIGDMGPEAYAFADFLHRSNQKVWQLLPLNPTESSQGNSPYSALSSRAGNPILISPEVLARDGLLPDVDLSGYHLATTDKADYSSAERIKMELLHKAYAVFNEGKDSSFVDEFDKFCEENEEWLNDFSLYMVIRNHHDGKPWIEWEDEYKLRDTETLGNLTKTDAEKIRFVKWVQYIFDKQWKSLRKYCNESDIEFLGDLPFYVSYNSADVWAHRDLFLLDDHGKITGVAGVPPDAFSESGQLWGMPVFDWDALKKQRYQWWIDRLKKNIELFDVVRLDHFRAFADYWVVPGGEKTAENGEWKLGPGDKFFEILQNALGSLPFVAEDLGESSPAVYELRDKLHLPGMKVLQFAFEENMPQSEYIPHRYKENFIAYTGTHDNNTIRGWFRQDIDDETKTRLESYVGMPLKEENIYAVMARLAYASVAKTAILPIQDVLNLDESSKMNSPGSGDDNWLWRLVPGQITTENESFLKQLTILFDRD</sequence>